<dbReference type="InterPro" id="IPR001841">
    <property type="entry name" value="Znf_RING"/>
</dbReference>
<dbReference type="PROSITE" id="PS51184">
    <property type="entry name" value="JMJC"/>
    <property type="match status" value="1"/>
</dbReference>
<feature type="region of interest" description="Disordered" evidence="12">
    <location>
        <begin position="349"/>
        <end position="394"/>
    </location>
</feature>
<keyword evidence="10" id="KW-0863">Zinc-finger</keyword>
<dbReference type="NCBIfam" id="NF006870">
    <property type="entry name" value="PRK09364.1"/>
    <property type="match status" value="1"/>
</dbReference>
<dbReference type="InterPro" id="IPR014977">
    <property type="entry name" value="WRC_dom"/>
</dbReference>
<keyword evidence="6" id="KW-0479">Metal-binding</keyword>
<keyword evidence="17" id="KW-1185">Reference proteome</keyword>
<sequence>MEASVDFRCKKSAGKWRCSETASKGKSYCEKHCLQIKNQSERKKREREEGKISGSGEFAGGGGGERTGEKRRRRKESDSDGSDDNSTLVKDLRKRHPITKKDRVNRIVDINSDKIESNCGNGKAESGGGQRSSTEDQSKSGSRISENGVLGDNKKNSGSNCKGVRNSGQDKLNKNKEHGSLMCHQCQRNDKSGVVHCSSCTRKRYCFECIAKWYPEKTRDEIESACPFCCGNCNCKACLREVLFVKANHKELDDSVKLQRLQYLLFKALPVLRHVHQEQKSEVEIEAKIRGVQLMESDITRSKLEKNERLYCDNCNTSIVDFHRSCPNPDCSYDLCLICCRELREGRQPGGSEAETSHQQFVERAHGQVADGKSKATTKRKRNGRVSEVELAADDSKADVSNQFPDWRATGDGSIPCPPKERGGCGTAILELRRNFKANWVMKLIQSSEDLICHYQLPDHNFSQGCSLCWPNVTGRNSEQNSEMRKAAFRKHGHDNFLFCPNAVNITDDEIEHFQRHWMRGEPVIVRNVLDKTSGLSWEPMVMWRAFRETGAKTKFKEETRTVKAIDCLDWCEVEINIHQFFAGYLEGRMHKGGWPEMLKLKDWPSSTLFEERLPRHGAEFIAALPYCDYTDPKSGFLNIATKLPTESLKPDLGPKTYIAYGFPLELGRGDSVTKLHCDMSDAVNVLTHTAKVKVAPWQHKRIKTMQKKHAIGDLHELYGGISEAVDESENIVEKDHLLPEQKKSKVKPCDIANLVTENGVQHHPTKDQLDEDVNNADSKSNATGNMNEKLKAKVTARSEKRGYQPSNCRDDAERDSSSGNEVGTSSTCPATENLYHANGLEVENETMAEEDASNQDGLNSSSDTTTNDSLQNIDDSTVVHGGAVWDIFRRQDVPKLIEYLQKHQKEFHHINNLPIKSVIHPIHDQTLFLNERHKKQLKEEYNVEPWTFEQNLGEAVFIPAGCPHQVRNRQSCIKVALDFVSPENVQECIRLTDEFRLLPKNHRAKEDKLEVKKMTLYAVSSAVREAKKIISNLKVLQIARLMLLRALNLSRRCFCSHGGHDIASAIAELNKEMESVFGEPSSTSHSSSISKDFMAQEHQFVSPKMGGSGLGLTHVGSKGEAQMVDVTPKESTKRAATASCKVILGKKVFDLVSANQMAKGDVLSVAKIAGINGAKQTSSLIPLCHNIILTHVCVDLTLNPNDFSVDIVGEAASTGKTGVEMEALTAVSIAGLTVYDMCKAASKDIQITGIQLEHKTGGKSGDWTRKE</sequence>
<evidence type="ECO:0000256" key="2">
    <source>
        <dbReference type="ARBA" id="ARBA00004123"/>
    </source>
</evidence>
<dbReference type="SUPFAM" id="SSF51197">
    <property type="entry name" value="Clavaminate synthase-like"/>
    <property type="match status" value="1"/>
</dbReference>
<evidence type="ECO:0000256" key="11">
    <source>
        <dbReference type="PROSITE-ProRule" id="PRU01002"/>
    </source>
</evidence>
<proteinExistence type="inferred from homology"/>
<dbReference type="InterPro" id="IPR047594">
    <property type="entry name" value="MoaC_bact/euk"/>
</dbReference>
<evidence type="ECO:0000256" key="10">
    <source>
        <dbReference type="PROSITE-ProRule" id="PRU00175"/>
    </source>
</evidence>
<dbReference type="Gene3D" id="2.60.120.650">
    <property type="entry name" value="Cupin"/>
    <property type="match status" value="2"/>
</dbReference>
<evidence type="ECO:0000313" key="16">
    <source>
        <dbReference type="EMBL" id="WKA05781.1"/>
    </source>
</evidence>
<dbReference type="SMART" id="SM00558">
    <property type="entry name" value="JmjC"/>
    <property type="match status" value="1"/>
</dbReference>
<feature type="compositionally biased region" description="Basic and acidic residues" evidence="12">
    <location>
        <begin position="39"/>
        <end position="51"/>
    </location>
</feature>
<dbReference type="EC" id="4.6.1.17" evidence="5"/>
<dbReference type="Pfam" id="PF01967">
    <property type="entry name" value="MoaC"/>
    <property type="match status" value="1"/>
</dbReference>
<dbReference type="CDD" id="cd01420">
    <property type="entry name" value="MoaC_PE"/>
    <property type="match status" value="1"/>
</dbReference>
<dbReference type="InterPro" id="IPR036522">
    <property type="entry name" value="MoaC_sf"/>
</dbReference>
<feature type="compositionally biased region" description="Polar residues" evidence="12">
    <location>
        <begin position="156"/>
        <end position="169"/>
    </location>
</feature>
<feature type="compositionally biased region" description="Polar residues" evidence="12">
    <location>
        <begin position="776"/>
        <end position="787"/>
    </location>
</feature>
<evidence type="ECO:0000256" key="5">
    <source>
        <dbReference type="ARBA" id="ARBA00012575"/>
    </source>
</evidence>
<dbReference type="PROSITE" id="PS51667">
    <property type="entry name" value="WRC"/>
    <property type="match status" value="1"/>
</dbReference>
<comment type="subcellular location">
    <subcellularLocation>
        <location evidence="2">Nucleus</location>
    </subcellularLocation>
</comment>
<dbReference type="InterPro" id="IPR023045">
    <property type="entry name" value="MoaC"/>
</dbReference>
<evidence type="ECO:0000256" key="4">
    <source>
        <dbReference type="ARBA" id="ARBA00006801"/>
    </source>
</evidence>
<dbReference type="PROSITE" id="PS50089">
    <property type="entry name" value="ZF_RING_2"/>
    <property type="match status" value="1"/>
</dbReference>
<evidence type="ECO:0000256" key="6">
    <source>
        <dbReference type="ARBA" id="ARBA00022723"/>
    </source>
</evidence>
<evidence type="ECO:0000256" key="7">
    <source>
        <dbReference type="ARBA" id="ARBA00023150"/>
    </source>
</evidence>
<evidence type="ECO:0000313" key="17">
    <source>
        <dbReference type="Proteomes" id="UP001227230"/>
    </source>
</evidence>
<dbReference type="EMBL" id="CP126662">
    <property type="protein sequence ID" value="WKA05781.1"/>
    <property type="molecule type" value="Genomic_DNA"/>
</dbReference>
<comment type="catalytic activity">
    <reaction evidence="1">
        <text>(8S)-3',8-cyclo-7,8-dihydroguanosine 5'-triphosphate = cyclic pyranopterin phosphate + diphosphate</text>
        <dbReference type="Rhea" id="RHEA:49580"/>
        <dbReference type="ChEBI" id="CHEBI:33019"/>
        <dbReference type="ChEBI" id="CHEBI:59648"/>
        <dbReference type="ChEBI" id="CHEBI:131766"/>
        <dbReference type="EC" id="4.6.1.17"/>
    </reaction>
</comment>
<keyword evidence="7" id="KW-0501">Molybdenum cofactor biosynthesis</keyword>
<feature type="region of interest" description="Disordered" evidence="12">
    <location>
        <begin position="848"/>
        <end position="875"/>
    </location>
</feature>
<dbReference type="PANTHER" id="PTHR12549:SF33">
    <property type="entry name" value="LYSINE-SPECIFIC DEMETHYLASE JMJ27"/>
    <property type="match status" value="1"/>
</dbReference>
<dbReference type="Pfam" id="PF08879">
    <property type="entry name" value="WRC"/>
    <property type="match status" value="1"/>
</dbReference>
<comment type="caution">
    <text evidence="11">Lacks conserved residue(s) required for the propagation of feature annotation.</text>
</comment>
<dbReference type="Pfam" id="PF02373">
    <property type="entry name" value="JmjC"/>
    <property type="match status" value="1"/>
</dbReference>
<dbReference type="Gene3D" id="3.30.70.640">
    <property type="entry name" value="Molybdopterin cofactor biosynthesis C (MoaC) domain"/>
    <property type="match status" value="1"/>
</dbReference>
<dbReference type="InterPro" id="IPR003347">
    <property type="entry name" value="JmjC_dom"/>
</dbReference>
<dbReference type="NCBIfam" id="TIGR00581">
    <property type="entry name" value="moaC"/>
    <property type="match status" value="1"/>
</dbReference>
<dbReference type="InterPro" id="IPR002820">
    <property type="entry name" value="Mopterin_CF_biosynth-C_dom"/>
</dbReference>
<evidence type="ECO:0000256" key="9">
    <source>
        <dbReference type="ARBA" id="ARBA00023242"/>
    </source>
</evidence>
<feature type="compositionally biased region" description="Basic and acidic residues" evidence="12">
    <location>
        <begin position="789"/>
        <end position="817"/>
    </location>
</feature>
<dbReference type="PANTHER" id="PTHR12549">
    <property type="entry name" value="JMJC DOMAIN-CONTAINING HISTONE DEMETHYLATION PROTEIN"/>
    <property type="match status" value="1"/>
</dbReference>
<feature type="region of interest" description="Disordered" evidence="12">
    <location>
        <begin position="39"/>
        <end position="97"/>
    </location>
</feature>
<evidence type="ECO:0000256" key="3">
    <source>
        <dbReference type="ARBA" id="ARBA00005046"/>
    </source>
</evidence>
<feature type="region of interest" description="Disordered" evidence="12">
    <location>
        <begin position="758"/>
        <end position="836"/>
    </location>
</feature>
<dbReference type="HAMAP" id="MF_01224_B">
    <property type="entry name" value="MoaC_B"/>
    <property type="match status" value="1"/>
</dbReference>
<evidence type="ECO:0000259" key="13">
    <source>
        <dbReference type="PROSITE" id="PS50089"/>
    </source>
</evidence>
<feature type="region of interest" description="Disordered" evidence="12">
    <location>
        <begin position="115"/>
        <end position="169"/>
    </location>
</feature>
<feature type="compositionally biased region" description="Polar residues" evidence="12">
    <location>
        <begin position="818"/>
        <end position="831"/>
    </location>
</feature>
<evidence type="ECO:0000259" key="14">
    <source>
        <dbReference type="PROSITE" id="PS51184"/>
    </source>
</evidence>
<feature type="compositionally biased region" description="Low complexity" evidence="12">
    <location>
        <begin position="860"/>
        <end position="870"/>
    </location>
</feature>
<keyword evidence="8" id="KW-0456">Lyase</keyword>
<dbReference type="Proteomes" id="UP001227230">
    <property type="component" value="Chromosome 15"/>
</dbReference>
<reference evidence="16 17" key="1">
    <citation type="journal article" date="2023" name="Hortic Res">
        <title>The complete reference genome for grapevine (Vitis vinifera L.) genetics and breeding.</title>
        <authorList>
            <person name="Shi X."/>
            <person name="Cao S."/>
            <person name="Wang X."/>
            <person name="Huang S."/>
            <person name="Wang Y."/>
            <person name="Liu Z."/>
            <person name="Liu W."/>
            <person name="Leng X."/>
            <person name="Peng Y."/>
            <person name="Wang N."/>
            <person name="Wang Y."/>
            <person name="Ma Z."/>
            <person name="Xu X."/>
            <person name="Zhang F."/>
            <person name="Xue H."/>
            <person name="Zhong H."/>
            <person name="Wang Y."/>
            <person name="Zhang K."/>
            <person name="Velt A."/>
            <person name="Avia K."/>
            <person name="Holtgrawe D."/>
            <person name="Grimplet J."/>
            <person name="Matus J.T."/>
            <person name="Ware D."/>
            <person name="Wu X."/>
            <person name="Wang H."/>
            <person name="Liu C."/>
            <person name="Fang Y."/>
            <person name="Rustenholz C."/>
            <person name="Cheng Z."/>
            <person name="Xiao H."/>
            <person name="Zhou Y."/>
        </authorList>
    </citation>
    <scope>NUCLEOTIDE SEQUENCE [LARGE SCALE GENOMIC DNA]</scope>
    <source>
        <strain evidence="17">cv. Pinot noir / PN40024</strain>
        <tissue evidence="16">Leaf</tissue>
    </source>
</reference>
<feature type="domain" description="RING-type" evidence="13">
    <location>
        <begin position="183"/>
        <end position="229"/>
    </location>
</feature>
<keyword evidence="10" id="KW-0862">Zinc</keyword>
<accession>A0ABY9DFN8</accession>
<organism evidence="16 17">
    <name type="scientific">Vitis vinifera</name>
    <name type="common">Grape</name>
    <dbReference type="NCBI Taxonomy" id="29760"/>
    <lineage>
        <taxon>Eukaryota</taxon>
        <taxon>Viridiplantae</taxon>
        <taxon>Streptophyta</taxon>
        <taxon>Embryophyta</taxon>
        <taxon>Tracheophyta</taxon>
        <taxon>Spermatophyta</taxon>
        <taxon>Magnoliopsida</taxon>
        <taxon>eudicotyledons</taxon>
        <taxon>Gunneridae</taxon>
        <taxon>Pentapetalae</taxon>
        <taxon>rosids</taxon>
        <taxon>Vitales</taxon>
        <taxon>Vitaceae</taxon>
        <taxon>Viteae</taxon>
        <taxon>Vitis</taxon>
    </lineage>
</organism>
<gene>
    <name evidence="16" type="ORF">VitviT2T_023725</name>
</gene>
<evidence type="ECO:0000256" key="12">
    <source>
        <dbReference type="SAM" id="MobiDB-lite"/>
    </source>
</evidence>
<dbReference type="SUPFAM" id="SSF55040">
    <property type="entry name" value="Molybdenum cofactor biosynthesis protein C, MoaC"/>
    <property type="match status" value="1"/>
</dbReference>
<evidence type="ECO:0000256" key="8">
    <source>
        <dbReference type="ARBA" id="ARBA00023239"/>
    </source>
</evidence>
<comment type="pathway">
    <text evidence="3">Cofactor biosynthesis; molybdopterin biosynthesis.</text>
</comment>
<name>A0ABY9DFN8_VITVI</name>
<feature type="domain" description="WRC" evidence="15">
    <location>
        <begin position="3"/>
        <end position="47"/>
    </location>
</feature>
<comment type="similarity">
    <text evidence="4">Belongs to the JARID1 histone demethylase family.</text>
</comment>
<feature type="domain" description="JmjC" evidence="14">
    <location>
        <begin position="633"/>
        <end position="997"/>
    </location>
</feature>
<protein>
    <recommendedName>
        <fullName evidence="5">cyclic pyranopterin monophosphate synthase</fullName>
        <ecNumber evidence="5">4.6.1.17</ecNumber>
    </recommendedName>
</protein>
<evidence type="ECO:0000256" key="1">
    <source>
        <dbReference type="ARBA" id="ARBA00001637"/>
    </source>
</evidence>
<evidence type="ECO:0000259" key="15">
    <source>
        <dbReference type="PROSITE" id="PS51667"/>
    </source>
</evidence>
<dbReference type="InterPro" id="IPR045109">
    <property type="entry name" value="LSDs-like"/>
</dbReference>
<keyword evidence="9" id="KW-0539">Nucleus</keyword>